<keyword evidence="10 14" id="KW-0456">Lyase</keyword>
<keyword evidence="9 14" id="KW-0408">Iron</keyword>
<dbReference type="Proteomes" id="UP000016233">
    <property type="component" value="Chromosome"/>
</dbReference>
<dbReference type="PANTHER" id="PTHR35799:SF1">
    <property type="entry name" value="S-RIBOSYLHOMOCYSTEINE LYASE"/>
    <property type="match status" value="1"/>
</dbReference>
<dbReference type="KEGG" id="sib:SIR_1302"/>
<dbReference type="NCBIfam" id="NF002608">
    <property type="entry name" value="PRK02260.3-1"/>
    <property type="match status" value="1"/>
</dbReference>
<proteinExistence type="inferred from homology"/>
<evidence type="ECO:0000256" key="10">
    <source>
        <dbReference type="ARBA" id="ARBA00023239"/>
    </source>
</evidence>
<evidence type="ECO:0000256" key="9">
    <source>
        <dbReference type="ARBA" id="ARBA00023004"/>
    </source>
</evidence>
<evidence type="ECO:0000313" key="16">
    <source>
        <dbReference type="Proteomes" id="UP000016233"/>
    </source>
</evidence>
<keyword evidence="8 14" id="KW-0071">Autoinducer synthesis</keyword>
<name>T1ZGP7_STRIT</name>
<comment type="cofactor">
    <cofactor evidence="14">
        <name>Fe cation</name>
        <dbReference type="ChEBI" id="CHEBI:24875"/>
    </cofactor>
    <text evidence="14">Binds 1 Fe cation per subunit.</text>
</comment>
<dbReference type="NCBIfam" id="NF002607">
    <property type="entry name" value="PRK02260.2-5"/>
    <property type="match status" value="1"/>
</dbReference>
<evidence type="ECO:0000256" key="12">
    <source>
        <dbReference type="ARBA" id="ARBA00030600"/>
    </source>
</evidence>
<dbReference type="InterPro" id="IPR011249">
    <property type="entry name" value="Metalloenz_LuxS/M16"/>
</dbReference>
<dbReference type="Pfam" id="PF02664">
    <property type="entry name" value="LuxS"/>
    <property type="match status" value="1"/>
</dbReference>
<feature type="binding site" evidence="14">
    <location>
        <position position="127"/>
    </location>
    <ligand>
        <name>Fe cation</name>
        <dbReference type="ChEBI" id="CHEBI:24875"/>
    </ligand>
</feature>
<comment type="catalytic activity">
    <reaction evidence="1 14">
        <text>S-(5-deoxy-D-ribos-5-yl)-L-homocysteine = (S)-4,5-dihydroxypentane-2,3-dione + L-homocysteine</text>
        <dbReference type="Rhea" id="RHEA:17753"/>
        <dbReference type="ChEBI" id="CHEBI:29484"/>
        <dbReference type="ChEBI" id="CHEBI:58195"/>
        <dbReference type="ChEBI" id="CHEBI:58199"/>
        <dbReference type="EC" id="4.4.1.21"/>
    </reaction>
</comment>
<evidence type="ECO:0000256" key="1">
    <source>
        <dbReference type="ARBA" id="ARBA00000297"/>
    </source>
</evidence>
<dbReference type="GO" id="GO:0005506">
    <property type="term" value="F:iron ion binding"/>
    <property type="evidence" value="ECO:0007669"/>
    <property type="project" value="InterPro"/>
</dbReference>
<evidence type="ECO:0000256" key="3">
    <source>
        <dbReference type="ARBA" id="ARBA00011738"/>
    </source>
</evidence>
<dbReference type="HOGENOM" id="CLU_1146676_0_0_9"/>
<dbReference type="EMBL" id="CP003857">
    <property type="protein sequence ID" value="AGU76662.1"/>
    <property type="molecule type" value="Genomic_DNA"/>
</dbReference>
<keyword evidence="7 14" id="KW-0479">Metal-binding</keyword>
<reference evidence="15 16" key="1">
    <citation type="journal article" date="2013" name="BMC Genomics">
        <title>Phylogenetic relationship and virulence inference of Streptococcus Anginosus Group: curated annotation and whole-genome comparative analysis support distinct species designation.</title>
        <authorList>
            <person name="Olson A.B."/>
            <person name="Kent H."/>
            <person name="Sibley C.D."/>
            <person name="Grinwis M.E."/>
            <person name="Mabon P."/>
            <person name="Ouellette C."/>
            <person name="Tyson S."/>
            <person name="Graham M."/>
            <person name="Tyler S.D."/>
            <person name="Van Domselaar G."/>
            <person name="Surette M.G."/>
            <person name="Corbett C.R."/>
        </authorList>
    </citation>
    <scope>NUCLEOTIDE SEQUENCE [LARGE SCALE GENOMIC DNA]</scope>
    <source>
        <strain evidence="15 16">B196</strain>
    </source>
</reference>
<dbReference type="GO" id="GO:0043768">
    <property type="term" value="F:S-ribosylhomocysteine lyase activity"/>
    <property type="evidence" value="ECO:0007669"/>
    <property type="project" value="UniProtKB-UniRule"/>
</dbReference>
<evidence type="ECO:0000256" key="8">
    <source>
        <dbReference type="ARBA" id="ARBA00022929"/>
    </source>
</evidence>
<dbReference type="AlphaFoldDB" id="T1ZGP7"/>
<dbReference type="SUPFAM" id="SSF63411">
    <property type="entry name" value="LuxS/MPP-like metallohydrolase"/>
    <property type="match status" value="1"/>
</dbReference>
<dbReference type="InterPro" id="IPR003815">
    <property type="entry name" value="S-ribosylhomocysteinase"/>
</dbReference>
<feature type="binding site" evidence="14">
    <location>
        <position position="57"/>
    </location>
    <ligand>
        <name>Fe cation</name>
        <dbReference type="ChEBI" id="CHEBI:24875"/>
    </ligand>
</feature>
<evidence type="ECO:0000256" key="7">
    <source>
        <dbReference type="ARBA" id="ARBA00022723"/>
    </source>
</evidence>
<evidence type="ECO:0000256" key="4">
    <source>
        <dbReference type="ARBA" id="ARBA00012240"/>
    </source>
</evidence>
<keyword evidence="16" id="KW-1185">Reference proteome</keyword>
<organism evidence="15 16">
    <name type="scientific">Streptococcus intermedius B196</name>
    <dbReference type="NCBI Taxonomy" id="862967"/>
    <lineage>
        <taxon>Bacteria</taxon>
        <taxon>Bacillati</taxon>
        <taxon>Bacillota</taxon>
        <taxon>Bacilli</taxon>
        <taxon>Lactobacillales</taxon>
        <taxon>Streptococcaceae</taxon>
        <taxon>Streptococcus</taxon>
        <taxon>Streptococcus anginosus group</taxon>
    </lineage>
</organism>
<dbReference type="EC" id="4.4.1.21" evidence="4 14"/>
<evidence type="ECO:0000256" key="6">
    <source>
        <dbReference type="ARBA" id="ARBA00022654"/>
    </source>
</evidence>
<comment type="function">
    <text evidence="11 14">Involved in the synthesis of autoinducer 2 (AI-2) which is secreted by bacteria and is used to communicate both the cell density and the metabolic potential of the environment. The regulation of gene expression in response to changes in cell density is called quorum sensing. Catalyzes the transformation of S-ribosylhomocysteine (RHC) to homocysteine (HC) and 4,5-dihydroxy-2,3-pentadione (DPD).</text>
</comment>
<evidence type="ECO:0000256" key="14">
    <source>
        <dbReference type="HAMAP-Rule" id="MF_00091"/>
    </source>
</evidence>
<evidence type="ECO:0000256" key="5">
    <source>
        <dbReference type="ARBA" id="ARBA00015130"/>
    </source>
</evidence>
<protein>
    <recommendedName>
        <fullName evidence="5 14">S-ribosylhomocysteine lyase</fullName>
        <ecNumber evidence="4 14">4.4.1.21</ecNumber>
    </recommendedName>
    <alternativeName>
        <fullName evidence="12 14">AI-2 synthesis protein</fullName>
    </alternativeName>
    <alternativeName>
        <fullName evidence="13 14">Autoinducer-2 production protein LuxS</fullName>
    </alternativeName>
</protein>
<evidence type="ECO:0000256" key="11">
    <source>
        <dbReference type="ARBA" id="ARBA00024654"/>
    </source>
</evidence>
<keyword evidence="6 14" id="KW-0673">Quorum sensing</keyword>
<evidence type="ECO:0000313" key="15">
    <source>
        <dbReference type="EMBL" id="AGU76662.1"/>
    </source>
</evidence>
<comment type="similarity">
    <text evidence="2 14">Belongs to the LuxS family.</text>
</comment>
<dbReference type="InterPro" id="IPR037005">
    <property type="entry name" value="LuxS_sf"/>
</dbReference>
<sequence>MVKEVIVESFELDHTIVKAPYVRLIGEEIGPKGDIISNFDIRLVQPNEDSIPTAGLHTIEHLLAKLIRTRIDGMIDCSPFGCRTGFHMIMWGRHSTTEIAKVIKASLEEIAGETTWTDVPGTTIESCGNYKDHSLFSAKEWCKLILDQGISDDPFKRHPCVKYWIHIFSNFQSTFLLYFNFKIGFFKSLFIRSAYTTWSTTSDIVVILCPASLEEAPQWYILCLSVFQSMIIYLSWNSPPDF</sequence>
<dbReference type="HAMAP" id="MF_00091">
    <property type="entry name" value="LuxS"/>
    <property type="match status" value="1"/>
</dbReference>
<comment type="subunit">
    <text evidence="3 14">Homodimer.</text>
</comment>
<gene>
    <name evidence="14 15" type="primary">luxS</name>
    <name evidence="15" type="ORF">SIR_1302</name>
</gene>
<dbReference type="Gene3D" id="3.30.1360.80">
    <property type="entry name" value="S-ribosylhomocysteinase (LuxS)"/>
    <property type="match status" value="1"/>
</dbReference>
<dbReference type="eggNOG" id="COG1854">
    <property type="taxonomic scope" value="Bacteria"/>
</dbReference>
<evidence type="ECO:0000256" key="2">
    <source>
        <dbReference type="ARBA" id="ARBA00007311"/>
    </source>
</evidence>
<feature type="binding site" evidence="14">
    <location>
        <position position="61"/>
    </location>
    <ligand>
        <name>Fe cation</name>
        <dbReference type="ChEBI" id="CHEBI:24875"/>
    </ligand>
</feature>
<dbReference type="PANTHER" id="PTHR35799">
    <property type="entry name" value="S-RIBOSYLHOMOCYSTEINE LYASE"/>
    <property type="match status" value="1"/>
</dbReference>
<accession>T1ZGP7</accession>
<dbReference type="GO" id="GO:0009372">
    <property type="term" value="P:quorum sensing"/>
    <property type="evidence" value="ECO:0007669"/>
    <property type="project" value="UniProtKB-UniRule"/>
</dbReference>
<dbReference type="PRINTS" id="PR01487">
    <property type="entry name" value="LUXSPROTEIN"/>
</dbReference>
<evidence type="ECO:0000256" key="13">
    <source>
        <dbReference type="ARBA" id="ARBA00031777"/>
    </source>
</evidence>